<organism evidence="1">
    <name type="scientific">Anthurium amnicola</name>
    <dbReference type="NCBI Taxonomy" id="1678845"/>
    <lineage>
        <taxon>Eukaryota</taxon>
        <taxon>Viridiplantae</taxon>
        <taxon>Streptophyta</taxon>
        <taxon>Embryophyta</taxon>
        <taxon>Tracheophyta</taxon>
        <taxon>Spermatophyta</taxon>
        <taxon>Magnoliopsida</taxon>
        <taxon>Liliopsida</taxon>
        <taxon>Araceae</taxon>
        <taxon>Pothoideae</taxon>
        <taxon>Potheae</taxon>
        <taxon>Anthurium</taxon>
    </lineage>
</organism>
<dbReference type="EMBL" id="GDJX01010043">
    <property type="protein sequence ID" value="JAT57893.1"/>
    <property type="molecule type" value="Transcribed_RNA"/>
</dbReference>
<sequence length="102" mass="11386">ENENNNSQKSFGEKIFGTMSSMVRDNHLLGTHAHTQAVKEAQSGDVWPNKDFIAVHATRSEVNLSDSDQSKIDDIHSRKGEFQPFSHSDTSKLNLKQADGFI</sequence>
<proteinExistence type="predicted"/>
<reference evidence="1" key="1">
    <citation type="submission" date="2015-07" db="EMBL/GenBank/DDBJ databases">
        <title>Transcriptome Assembly of Anthurium amnicola.</title>
        <authorList>
            <person name="Suzuki J."/>
        </authorList>
    </citation>
    <scope>NUCLEOTIDE SEQUENCE</scope>
</reference>
<gene>
    <name evidence="1" type="primary">Sgol2</name>
    <name evidence="1" type="ORF">g.149004</name>
</gene>
<dbReference type="AlphaFoldDB" id="A0A1D1YTA1"/>
<protein>
    <submittedName>
        <fullName evidence="1">Shugoshin-like 2</fullName>
    </submittedName>
</protein>
<evidence type="ECO:0000313" key="1">
    <source>
        <dbReference type="EMBL" id="JAT57893.1"/>
    </source>
</evidence>
<accession>A0A1D1YTA1</accession>
<name>A0A1D1YTA1_9ARAE</name>
<feature type="non-terminal residue" evidence="1">
    <location>
        <position position="1"/>
    </location>
</feature>